<dbReference type="AlphaFoldDB" id="A0AAW7JXY6"/>
<comment type="similarity">
    <text evidence="3">Belongs to the AB hydrolase superfamily. MenH family.</text>
</comment>
<dbReference type="GO" id="GO:0009234">
    <property type="term" value="P:menaquinone biosynthetic process"/>
    <property type="evidence" value="ECO:0007669"/>
    <property type="project" value="UniProtKB-UniRule"/>
</dbReference>
<evidence type="ECO:0000259" key="5">
    <source>
        <dbReference type="Pfam" id="PF12697"/>
    </source>
</evidence>
<dbReference type="Proteomes" id="UP001167864">
    <property type="component" value="Unassembled WGS sequence"/>
</dbReference>
<dbReference type="InterPro" id="IPR000073">
    <property type="entry name" value="AB_hydrolase_1"/>
</dbReference>
<comment type="caution">
    <text evidence="6">The sequence shown here is derived from an EMBL/GenBank/DDBJ whole genome shotgun (WGS) entry which is preliminary data.</text>
</comment>
<sequence length="256" mass="28392">MTLACRIVNSHNSTKPWLVWLHGLLGNGEDWSGVADRCTEFSSLFVDLPGHGGSVAQAPGDFAEISRELNATLAAQNIQDYWLIGYSLGGRIAMYHACCGEHTGLRGLLVEGGNPGLENEELRRARLLHDAHWAQRFRQEPMAQVLADWYLQPIFADLTASQRQAFIDLRSVNQGLTVAAMLESTSLGRQPYLLPALHQLAIPFAYLCGERDFKFQQLARQNRLPLYTIAGAGHNAHRANPDAFAAQVRLFLSLSR</sequence>
<dbReference type="RefSeq" id="WP_289817773.1">
    <property type="nucleotide sequence ID" value="NZ_JAUEHU010000005.1"/>
</dbReference>
<comment type="catalytic activity">
    <reaction evidence="3">
        <text>5-enolpyruvoyl-6-hydroxy-2-succinyl-cyclohex-3-ene-1-carboxylate = (1R,6R)-6-hydroxy-2-succinyl-cyclohexa-2,4-diene-1-carboxylate + pyruvate</text>
        <dbReference type="Rhea" id="RHEA:25597"/>
        <dbReference type="ChEBI" id="CHEBI:15361"/>
        <dbReference type="ChEBI" id="CHEBI:58689"/>
        <dbReference type="ChEBI" id="CHEBI:58818"/>
        <dbReference type="EC" id="4.2.99.20"/>
    </reaction>
</comment>
<keyword evidence="2 3" id="KW-0456">Lyase</keyword>
<reference evidence="6" key="1">
    <citation type="submission" date="2023-06" db="EMBL/GenBank/DDBJ databases">
        <authorList>
            <person name="Polev D.E."/>
            <person name="Saitova A.T."/>
            <person name="Bogumilchik E.A."/>
            <person name="Kokorina G.I."/>
            <person name="Voskresenskaia E.A."/>
        </authorList>
    </citation>
    <scope>NUCLEOTIDE SEQUENCE</scope>
    <source>
        <strain evidence="6">2145 StPb PI</strain>
    </source>
</reference>
<dbReference type="InterPro" id="IPR029058">
    <property type="entry name" value="AB_hydrolase_fold"/>
</dbReference>
<dbReference type="PANTHER" id="PTHR42916:SF1">
    <property type="entry name" value="PROTEIN PHYLLO, CHLOROPLASTIC"/>
    <property type="match status" value="1"/>
</dbReference>
<dbReference type="NCBIfam" id="TIGR03695">
    <property type="entry name" value="menH_SHCHC"/>
    <property type="match status" value="1"/>
</dbReference>
<dbReference type="EMBL" id="JAUEHU010000005">
    <property type="protein sequence ID" value="MDN0087078.1"/>
    <property type="molecule type" value="Genomic_DNA"/>
</dbReference>
<dbReference type="Pfam" id="PF12697">
    <property type="entry name" value="Abhydrolase_6"/>
    <property type="match status" value="1"/>
</dbReference>
<evidence type="ECO:0000256" key="1">
    <source>
        <dbReference type="ARBA" id="ARBA00022428"/>
    </source>
</evidence>
<comment type="pathway">
    <text evidence="3">Quinol/quinone metabolism; 1,4-dihydroxy-2-naphthoate biosynthesis; 1,4-dihydroxy-2-naphthoate from chorismate: step 3/7.</text>
</comment>
<evidence type="ECO:0000313" key="6">
    <source>
        <dbReference type="EMBL" id="MDN0087078.1"/>
    </source>
</evidence>
<dbReference type="PANTHER" id="PTHR42916">
    <property type="entry name" value="2-SUCCINYL-5-ENOLPYRUVYL-6-HYDROXY-3-CYCLOHEXENE-1-CARBOXYLATE SYNTHASE"/>
    <property type="match status" value="1"/>
</dbReference>
<protein>
    <recommendedName>
        <fullName evidence="3 4">2-succinyl-6-hydroxy-2,4-cyclohexadiene-1-carboxylate synthase</fullName>
        <shortName evidence="3">SHCHC synthase</shortName>
        <ecNumber evidence="3 4">4.2.99.20</ecNumber>
    </recommendedName>
</protein>
<dbReference type="InterPro" id="IPR022485">
    <property type="entry name" value="SHCHC_synthase_MenH"/>
</dbReference>
<dbReference type="EC" id="4.2.99.20" evidence="3 4"/>
<evidence type="ECO:0000256" key="3">
    <source>
        <dbReference type="HAMAP-Rule" id="MF_01660"/>
    </source>
</evidence>
<name>A0AAW7JXY6_9GAMM</name>
<evidence type="ECO:0000256" key="4">
    <source>
        <dbReference type="NCBIfam" id="TIGR03695"/>
    </source>
</evidence>
<evidence type="ECO:0000313" key="7">
    <source>
        <dbReference type="Proteomes" id="UP001167864"/>
    </source>
</evidence>
<comment type="pathway">
    <text evidence="3">Quinol/quinone metabolism; menaquinone biosynthesis.</text>
</comment>
<gene>
    <name evidence="3 6" type="primary">menH</name>
    <name evidence="6" type="ORF">QVN42_06660</name>
</gene>
<proteinExistence type="inferred from homology"/>
<feature type="domain" description="AB hydrolase-1" evidence="5">
    <location>
        <begin position="18"/>
        <end position="246"/>
    </location>
</feature>
<dbReference type="HAMAP" id="MF_01660">
    <property type="entry name" value="MenH"/>
    <property type="match status" value="1"/>
</dbReference>
<organism evidence="6 7">
    <name type="scientific">Yersinia nurmii</name>
    <dbReference type="NCBI Taxonomy" id="685706"/>
    <lineage>
        <taxon>Bacteria</taxon>
        <taxon>Pseudomonadati</taxon>
        <taxon>Pseudomonadota</taxon>
        <taxon>Gammaproteobacteria</taxon>
        <taxon>Enterobacterales</taxon>
        <taxon>Yersiniaceae</taxon>
        <taxon>Yersinia</taxon>
    </lineage>
</organism>
<dbReference type="SUPFAM" id="SSF53474">
    <property type="entry name" value="alpha/beta-Hydrolases"/>
    <property type="match status" value="1"/>
</dbReference>
<evidence type="ECO:0000256" key="2">
    <source>
        <dbReference type="ARBA" id="ARBA00023239"/>
    </source>
</evidence>
<dbReference type="GO" id="GO:0070205">
    <property type="term" value="F:2-succinyl-6-hydroxy-2,4-cyclohexadiene-1-carboxylate synthase activity"/>
    <property type="evidence" value="ECO:0007669"/>
    <property type="project" value="UniProtKB-UniRule"/>
</dbReference>
<keyword evidence="1 3" id="KW-0474">Menaquinone biosynthesis</keyword>
<comment type="function">
    <text evidence="3">Catalyzes a proton abstraction reaction that results in 2,5-elimination of pyruvate from 2-succinyl-5-enolpyruvyl-6-hydroxy-3-cyclohexene-1-carboxylate (SEPHCHC) and the formation of 2-succinyl-6-hydroxy-2,4-cyclohexadiene-1-carboxylate (SHCHC).</text>
</comment>
<accession>A0AAW7JXY6</accession>
<dbReference type="Gene3D" id="3.40.50.1820">
    <property type="entry name" value="alpha/beta hydrolase"/>
    <property type="match status" value="1"/>
</dbReference>
<comment type="subunit">
    <text evidence="3">Monomer.</text>
</comment>
<dbReference type="NCBIfam" id="NF008340">
    <property type="entry name" value="PRK11126.1"/>
    <property type="match status" value="1"/>
</dbReference>